<evidence type="ECO:0008006" key="3">
    <source>
        <dbReference type="Google" id="ProtNLM"/>
    </source>
</evidence>
<proteinExistence type="predicted"/>
<organism evidence="1 2">
    <name type="scientific">Gordonia rubripertincta NBRC 101908</name>
    <dbReference type="NCBI Taxonomy" id="1077975"/>
    <lineage>
        <taxon>Bacteria</taxon>
        <taxon>Bacillati</taxon>
        <taxon>Actinomycetota</taxon>
        <taxon>Actinomycetes</taxon>
        <taxon>Mycobacteriales</taxon>
        <taxon>Gordoniaceae</taxon>
        <taxon>Gordonia</taxon>
    </lineage>
</organism>
<comment type="caution">
    <text evidence="1">The sequence shown here is derived from an EMBL/GenBank/DDBJ whole genome shotgun (WGS) entry which is preliminary data.</text>
</comment>
<sequence length="262" mass="28290">MGGGVSGRVRLPYSLVAVLAIIVAGCSEVADSRTDSEESDTTKPPVAAGMPPNLDMTFRWVPAGGLDFMSSEGTFVRAYVESFELASEGQSTEWGYPGFVEASPTGIDEQVKLVTGNSFNRKVVSTVFYRPLRRVVSGATSRLVLCRSESLSIEQRSPSRDSVWRRIGKPWGYAVIIEFTRSANGGPPAKQEGDRRAPSHSVFGDWHVTFYDRLGMGPENRAYTVACDALPPNPDLPAVGVEMGPQPWPTLPPSPGWPANGV</sequence>
<dbReference type="Proteomes" id="UP000010744">
    <property type="component" value="Unassembled WGS sequence"/>
</dbReference>
<reference evidence="1 2" key="1">
    <citation type="submission" date="2012-08" db="EMBL/GenBank/DDBJ databases">
        <title>Whole genome shotgun sequence of Gordonia rubripertincta NBRC 101908.</title>
        <authorList>
            <person name="Takarada H."/>
            <person name="Hosoyama A."/>
            <person name="Tsuchikane K."/>
            <person name="Katsumata H."/>
            <person name="Baba S."/>
            <person name="Ohji S."/>
            <person name="Yamazaki S."/>
            <person name="Fujita N."/>
        </authorList>
    </citation>
    <scope>NUCLEOTIDE SEQUENCE [LARGE SCALE GENOMIC DNA]</scope>
    <source>
        <strain evidence="1 2">NBRC 101908</strain>
    </source>
</reference>
<accession>A0ABQ0HY17</accession>
<name>A0ABQ0HY17_GORRU</name>
<protein>
    <recommendedName>
        <fullName evidence="3">Lipoprotein</fullName>
    </recommendedName>
</protein>
<evidence type="ECO:0000313" key="1">
    <source>
        <dbReference type="EMBL" id="GAB87156.1"/>
    </source>
</evidence>
<dbReference type="EMBL" id="BAHB01000096">
    <property type="protein sequence ID" value="GAB87156.1"/>
    <property type="molecule type" value="Genomic_DNA"/>
</dbReference>
<evidence type="ECO:0000313" key="2">
    <source>
        <dbReference type="Proteomes" id="UP000010744"/>
    </source>
</evidence>
<keyword evidence="2" id="KW-1185">Reference proteome</keyword>
<gene>
    <name evidence="1" type="ORF">GORBP_096_00040</name>
</gene>